<gene>
    <name evidence="4" type="ORF">NF867_09835</name>
</gene>
<dbReference type="AlphaFoldDB" id="A0A9X2F2V6"/>
<evidence type="ECO:0000313" key="5">
    <source>
        <dbReference type="Proteomes" id="UP001155182"/>
    </source>
</evidence>
<proteinExistence type="inferred from homology"/>
<sequence>MKKHFSLCALLIAFSGTLFAAGEKPGKVDDPNSSALMKPSEYKTSQSYLTSALTFSGEAVPFDNDDVYQKFLTNLNKRISSSFIENLQTISLSWFPVIEPILAKYGIPEDFKFIPAIESGFVKNARSVSGAVGYWQFMPATARAYGLRVSKKVDDRKNLEKSTIAACRYLNDLYERLGSWTLVAAAYNVGHNALESAMDRQNEDGYFDLKLNKETGNYVYKVLVFKHILENAADFDPYFNSSVVRYANLQDISSIGLLTLGALSGMGAQSNSASGSKVPKPAVNPITPKQLGSKKKLIAKAGKVFNWL</sequence>
<dbReference type="Gene3D" id="1.10.530.10">
    <property type="match status" value="1"/>
</dbReference>
<feature type="domain" description="Transglycosylase SLT" evidence="3">
    <location>
        <begin position="104"/>
        <end position="203"/>
    </location>
</feature>
<reference evidence="4" key="1">
    <citation type="submission" date="2022-06" db="EMBL/GenBank/DDBJ databases">
        <title>Solitalea sp. MAHUQ-68 isolated from rhizospheric soil.</title>
        <authorList>
            <person name="Huq M.A."/>
        </authorList>
    </citation>
    <scope>NUCLEOTIDE SEQUENCE</scope>
    <source>
        <strain evidence="4">MAHUQ-68</strain>
    </source>
</reference>
<dbReference type="Proteomes" id="UP001155182">
    <property type="component" value="Unassembled WGS sequence"/>
</dbReference>
<keyword evidence="5" id="KW-1185">Reference proteome</keyword>
<dbReference type="CDD" id="cd16894">
    <property type="entry name" value="MltD-like"/>
    <property type="match status" value="1"/>
</dbReference>
<feature type="chain" id="PRO_5040948508" evidence="2">
    <location>
        <begin position="21"/>
        <end position="308"/>
    </location>
</feature>
<organism evidence="4 5">
    <name type="scientific">Solitalea agri</name>
    <dbReference type="NCBI Taxonomy" id="2953739"/>
    <lineage>
        <taxon>Bacteria</taxon>
        <taxon>Pseudomonadati</taxon>
        <taxon>Bacteroidota</taxon>
        <taxon>Sphingobacteriia</taxon>
        <taxon>Sphingobacteriales</taxon>
        <taxon>Sphingobacteriaceae</taxon>
        <taxon>Solitalea</taxon>
    </lineage>
</organism>
<name>A0A9X2F2V6_9SPHI</name>
<comment type="similarity">
    <text evidence="1">Belongs to the transglycosylase Slt family.</text>
</comment>
<dbReference type="EMBL" id="JAMWYS010000032">
    <property type="protein sequence ID" value="MCO4293164.1"/>
    <property type="molecule type" value="Genomic_DNA"/>
</dbReference>
<comment type="caution">
    <text evidence="4">The sequence shown here is derived from an EMBL/GenBank/DDBJ whole genome shotgun (WGS) entry which is preliminary data.</text>
</comment>
<dbReference type="PANTHER" id="PTHR37423:SF2">
    <property type="entry name" value="MEMBRANE-BOUND LYTIC MUREIN TRANSGLYCOSYLASE C"/>
    <property type="match status" value="1"/>
</dbReference>
<dbReference type="Pfam" id="PF01464">
    <property type="entry name" value="SLT"/>
    <property type="match status" value="1"/>
</dbReference>
<feature type="signal peptide" evidence="2">
    <location>
        <begin position="1"/>
        <end position="20"/>
    </location>
</feature>
<dbReference type="InterPro" id="IPR023346">
    <property type="entry name" value="Lysozyme-like_dom_sf"/>
</dbReference>
<evidence type="ECO:0000256" key="2">
    <source>
        <dbReference type="SAM" id="SignalP"/>
    </source>
</evidence>
<dbReference type="RefSeq" id="WP_252587666.1">
    <property type="nucleotide sequence ID" value="NZ_JAMWYS010000032.1"/>
</dbReference>
<dbReference type="InterPro" id="IPR008258">
    <property type="entry name" value="Transglycosylase_SLT_dom_1"/>
</dbReference>
<evidence type="ECO:0000259" key="3">
    <source>
        <dbReference type="Pfam" id="PF01464"/>
    </source>
</evidence>
<protein>
    <submittedName>
        <fullName evidence="4">Lytic transglycosylase domain-containing protein</fullName>
    </submittedName>
</protein>
<accession>A0A9X2F2V6</accession>
<evidence type="ECO:0000256" key="1">
    <source>
        <dbReference type="ARBA" id="ARBA00007734"/>
    </source>
</evidence>
<dbReference type="SUPFAM" id="SSF53955">
    <property type="entry name" value="Lysozyme-like"/>
    <property type="match status" value="1"/>
</dbReference>
<keyword evidence="2" id="KW-0732">Signal</keyword>
<evidence type="ECO:0000313" key="4">
    <source>
        <dbReference type="EMBL" id="MCO4293164.1"/>
    </source>
</evidence>
<dbReference type="PANTHER" id="PTHR37423">
    <property type="entry name" value="SOLUBLE LYTIC MUREIN TRANSGLYCOSYLASE-RELATED"/>
    <property type="match status" value="1"/>
</dbReference>